<evidence type="ECO:0000259" key="9">
    <source>
        <dbReference type="PROSITE" id="PS50924"/>
    </source>
</evidence>
<evidence type="ECO:0000259" key="7">
    <source>
        <dbReference type="PROSITE" id="PS50109"/>
    </source>
</evidence>
<dbReference type="InterPro" id="IPR052162">
    <property type="entry name" value="Sensor_kinase/Photoreceptor"/>
</dbReference>
<dbReference type="PANTHER" id="PTHR43304">
    <property type="entry name" value="PHYTOCHROME-LIKE PROTEIN CPH1"/>
    <property type="match status" value="1"/>
</dbReference>
<feature type="domain" description="MHYT" evidence="9">
    <location>
        <begin position="6"/>
        <end position="194"/>
    </location>
</feature>
<dbReference type="SUPFAM" id="SSF55874">
    <property type="entry name" value="ATPase domain of HSP90 chaperone/DNA topoisomerase II/histidine kinase"/>
    <property type="match status" value="1"/>
</dbReference>
<dbReference type="PRINTS" id="PR00344">
    <property type="entry name" value="BCTRLSENSOR"/>
</dbReference>
<dbReference type="InterPro" id="IPR001610">
    <property type="entry name" value="PAC"/>
</dbReference>
<evidence type="ECO:0000313" key="11">
    <source>
        <dbReference type="Proteomes" id="UP001157440"/>
    </source>
</evidence>
<evidence type="ECO:0000256" key="2">
    <source>
        <dbReference type="ARBA" id="ARBA00012438"/>
    </source>
</evidence>
<dbReference type="Gene3D" id="3.30.565.10">
    <property type="entry name" value="Histidine kinase-like ATPase, C-terminal domain"/>
    <property type="match status" value="1"/>
</dbReference>
<evidence type="ECO:0000256" key="4">
    <source>
        <dbReference type="ARBA" id="ARBA00022679"/>
    </source>
</evidence>
<keyword evidence="11" id="KW-1185">Reference proteome</keyword>
<accession>A0AA37TJ42</accession>
<dbReference type="InterPro" id="IPR013655">
    <property type="entry name" value="PAS_fold_3"/>
</dbReference>
<evidence type="ECO:0000259" key="8">
    <source>
        <dbReference type="PROSITE" id="PS50113"/>
    </source>
</evidence>
<dbReference type="InterPro" id="IPR003661">
    <property type="entry name" value="HisK_dim/P_dom"/>
</dbReference>
<dbReference type="GO" id="GO:0016020">
    <property type="term" value="C:membrane"/>
    <property type="evidence" value="ECO:0007669"/>
    <property type="project" value="UniProtKB-UniRule"/>
</dbReference>
<dbReference type="EC" id="2.7.13.3" evidence="2"/>
<keyword evidence="6" id="KW-0812">Transmembrane</keyword>
<dbReference type="SMART" id="SM00086">
    <property type="entry name" value="PAC"/>
    <property type="match status" value="1"/>
</dbReference>
<gene>
    <name evidence="10" type="ORF">GCM10007890_46450</name>
</gene>
<dbReference type="Gene3D" id="1.10.287.130">
    <property type="match status" value="1"/>
</dbReference>
<dbReference type="Proteomes" id="UP001157440">
    <property type="component" value="Unassembled WGS sequence"/>
</dbReference>
<dbReference type="PROSITE" id="PS50109">
    <property type="entry name" value="HIS_KIN"/>
    <property type="match status" value="1"/>
</dbReference>
<dbReference type="InterPro" id="IPR036097">
    <property type="entry name" value="HisK_dim/P_sf"/>
</dbReference>
<dbReference type="SUPFAM" id="SSF47384">
    <property type="entry name" value="Homodimeric domain of signal transducing histidine kinase"/>
    <property type="match status" value="1"/>
</dbReference>
<dbReference type="InterPro" id="IPR005467">
    <property type="entry name" value="His_kinase_dom"/>
</dbReference>
<comment type="catalytic activity">
    <reaction evidence="1">
        <text>ATP + protein L-histidine = ADP + protein N-phospho-L-histidine.</text>
        <dbReference type="EC" id="2.7.13.3"/>
    </reaction>
</comment>
<dbReference type="Pfam" id="PF03707">
    <property type="entry name" value="MHYT"/>
    <property type="match status" value="2"/>
</dbReference>
<dbReference type="Pfam" id="PF08447">
    <property type="entry name" value="PAS_3"/>
    <property type="match status" value="1"/>
</dbReference>
<dbReference type="NCBIfam" id="TIGR00229">
    <property type="entry name" value="sensory_box"/>
    <property type="match status" value="1"/>
</dbReference>
<dbReference type="InterPro" id="IPR005330">
    <property type="entry name" value="MHYT_dom"/>
</dbReference>
<comment type="caution">
    <text evidence="10">The sequence shown here is derived from an EMBL/GenBank/DDBJ whole genome shotgun (WGS) entry which is preliminary data.</text>
</comment>
<dbReference type="GO" id="GO:0000155">
    <property type="term" value="F:phosphorelay sensor kinase activity"/>
    <property type="evidence" value="ECO:0007669"/>
    <property type="project" value="InterPro"/>
</dbReference>
<dbReference type="PROSITE" id="PS50113">
    <property type="entry name" value="PAC"/>
    <property type="match status" value="1"/>
</dbReference>
<dbReference type="InterPro" id="IPR000700">
    <property type="entry name" value="PAS-assoc_C"/>
</dbReference>
<feature type="transmembrane region" description="Helical" evidence="6">
    <location>
        <begin position="173"/>
        <end position="195"/>
    </location>
</feature>
<keyword evidence="4" id="KW-0808">Transferase</keyword>
<dbReference type="PROSITE" id="PS50924">
    <property type="entry name" value="MHYT"/>
    <property type="match status" value="1"/>
</dbReference>
<dbReference type="CDD" id="cd00130">
    <property type="entry name" value="PAS"/>
    <property type="match status" value="1"/>
</dbReference>
<feature type="transmembrane region" description="Helical" evidence="6">
    <location>
        <begin position="6"/>
        <end position="29"/>
    </location>
</feature>
<dbReference type="SUPFAM" id="SSF55785">
    <property type="entry name" value="PYP-like sensor domain (PAS domain)"/>
    <property type="match status" value="1"/>
</dbReference>
<dbReference type="PANTHER" id="PTHR43304:SF1">
    <property type="entry name" value="PAC DOMAIN-CONTAINING PROTEIN"/>
    <property type="match status" value="1"/>
</dbReference>
<keyword evidence="6" id="KW-1133">Transmembrane helix</keyword>
<evidence type="ECO:0000256" key="3">
    <source>
        <dbReference type="ARBA" id="ARBA00022553"/>
    </source>
</evidence>
<proteinExistence type="predicted"/>
<feature type="domain" description="PAC" evidence="8">
    <location>
        <begin position="321"/>
        <end position="373"/>
    </location>
</feature>
<dbReference type="InterPro" id="IPR036890">
    <property type="entry name" value="HATPase_C_sf"/>
</dbReference>
<feature type="transmembrane region" description="Helical" evidence="6">
    <location>
        <begin position="41"/>
        <end position="66"/>
    </location>
</feature>
<evidence type="ECO:0000256" key="6">
    <source>
        <dbReference type="PROSITE-ProRule" id="PRU00244"/>
    </source>
</evidence>
<sequence length="627" mass="67175">MVHTGYNPALVALSIGISIFASYTALDLGARIRGPVPGAQWPWIAGAALAMGGGIWSMHFVGMLAFEMGLPAAYDIGLTLLSLLIAVAFTGGAFLWVAYQGEGLAGLLIAGPLMGLGVAAMHYTGMAALQIPGRLAYSAAVVALSVAIAVTAATAALWLAFRQHGVWQKLAAASIMGLAVAGMHYTGMAAATITASEAGAHAAHAGLVPQRQENLALYVAGATFLILFLAMLASSIDQQRVQRELLASEARFRAAVQAVRGVLWTNDATGRMLGDQPGWSAITGQARGAYQGFGWADAVHPDDRQESVDRWNETVRARRTFVHEHRVRCHDGTWRHFAIRAVPVLDDRGEVREWVGVHTDITEQRQAEADLRESNEEIQRYAYIVSHDLRSPLVNVMGFTSELEATRVEIRAALGGHPQAERIDADFGEALGFIKAAVNRMEGLIAAILKLSREGRRQFMPEPLDMTALLRSVVDAQRHQVEAAGATVTIADDLPSIVADRLAVEQIFGNLLDNAIKYLDPARPGRVTVTARPAGARGVCFSVTDNGRGIAERDHGRVFELFRRSGAQDRPGEGIGLAHVKALIRSFGGRIDITSKLGEGTTFNVTLPHGASTAVFEDREPAPLAAE</sequence>
<dbReference type="EMBL" id="BSPL01000023">
    <property type="protein sequence ID" value="GLS72630.1"/>
    <property type="molecule type" value="Genomic_DNA"/>
</dbReference>
<dbReference type="AlphaFoldDB" id="A0AA37TJ42"/>
<dbReference type="SMART" id="SM00387">
    <property type="entry name" value="HATPase_c"/>
    <property type="match status" value="1"/>
</dbReference>
<feature type="transmembrane region" description="Helical" evidence="6">
    <location>
        <begin position="215"/>
        <end position="233"/>
    </location>
</feature>
<dbReference type="InterPro" id="IPR004358">
    <property type="entry name" value="Sig_transdc_His_kin-like_C"/>
</dbReference>
<dbReference type="CDD" id="cd00082">
    <property type="entry name" value="HisKA"/>
    <property type="match status" value="1"/>
</dbReference>
<feature type="domain" description="Histidine kinase" evidence="7">
    <location>
        <begin position="384"/>
        <end position="611"/>
    </location>
</feature>
<keyword evidence="5" id="KW-0418">Kinase</keyword>
<evidence type="ECO:0000313" key="10">
    <source>
        <dbReference type="EMBL" id="GLS72630.1"/>
    </source>
</evidence>
<evidence type="ECO:0000256" key="1">
    <source>
        <dbReference type="ARBA" id="ARBA00000085"/>
    </source>
</evidence>
<evidence type="ECO:0000256" key="5">
    <source>
        <dbReference type="ARBA" id="ARBA00022777"/>
    </source>
</evidence>
<reference evidence="11" key="1">
    <citation type="journal article" date="2019" name="Int. J. Syst. Evol. Microbiol.">
        <title>The Global Catalogue of Microorganisms (GCM) 10K type strain sequencing project: providing services to taxonomists for standard genome sequencing and annotation.</title>
        <authorList>
            <consortium name="The Broad Institute Genomics Platform"/>
            <consortium name="The Broad Institute Genome Sequencing Center for Infectious Disease"/>
            <person name="Wu L."/>
            <person name="Ma J."/>
        </authorList>
    </citation>
    <scope>NUCLEOTIDE SEQUENCE [LARGE SCALE GENOMIC DNA]</scope>
    <source>
        <strain evidence="11">NBRC 103632</strain>
    </source>
</reference>
<dbReference type="RefSeq" id="WP_238195183.1">
    <property type="nucleotide sequence ID" value="NZ_BPQZ01000004.1"/>
</dbReference>
<dbReference type="InterPro" id="IPR035965">
    <property type="entry name" value="PAS-like_dom_sf"/>
</dbReference>
<protein>
    <recommendedName>
        <fullName evidence="2">histidine kinase</fullName>
        <ecNumber evidence="2">2.7.13.3</ecNumber>
    </recommendedName>
</protein>
<organism evidence="10 11">
    <name type="scientific">Methylobacterium tardum</name>
    <dbReference type="NCBI Taxonomy" id="374432"/>
    <lineage>
        <taxon>Bacteria</taxon>
        <taxon>Pseudomonadati</taxon>
        <taxon>Pseudomonadota</taxon>
        <taxon>Alphaproteobacteria</taxon>
        <taxon>Hyphomicrobiales</taxon>
        <taxon>Methylobacteriaceae</taxon>
        <taxon>Methylobacterium</taxon>
    </lineage>
</organism>
<feature type="transmembrane region" description="Helical" evidence="6">
    <location>
        <begin position="72"/>
        <end position="97"/>
    </location>
</feature>
<dbReference type="Gene3D" id="3.30.450.20">
    <property type="entry name" value="PAS domain"/>
    <property type="match status" value="1"/>
</dbReference>
<dbReference type="Pfam" id="PF02518">
    <property type="entry name" value="HATPase_c"/>
    <property type="match status" value="1"/>
</dbReference>
<dbReference type="InterPro" id="IPR003594">
    <property type="entry name" value="HATPase_dom"/>
</dbReference>
<keyword evidence="6" id="KW-0472">Membrane</keyword>
<dbReference type="SMART" id="SM00388">
    <property type="entry name" value="HisKA"/>
    <property type="match status" value="1"/>
</dbReference>
<name>A0AA37TJ42_9HYPH</name>
<feature type="transmembrane region" description="Helical" evidence="6">
    <location>
        <begin position="104"/>
        <end position="123"/>
    </location>
</feature>
<feature type="transmembrane region" description="Helical" evidence="6">
    <location>
        <begin position="135"/>
        <end position="161"/>
    </location>
</feature>
<dbReference type="InterPro" id="IPR000014">
    <property type="entry name" value="PAS"/>
</dbReference>
<keyword evidence="3" id="KW-0597">Phosphoprotein</keyword>